<dbReference type="GO" id="GO:0003676">
    <property type="term" value="F:nucleic acid binding"/>
    <property type="evidence" value="ECO:0007669"/>
    <property type="project" value="InterPro"/>
</dbReference>
<protein>
    <recommendedName>
        <fullName evidence="2">CCHC-type domain-containing protein</fullName>
    </recommendedName>
</protein>
<dbReference type="Gene3D" id="4.10.60.10">
    <property type="entry name" value="Zinc finger, CCHC-type"/>
    <property type="match status" value="1"/>
</dbReference>
<evidence type="ECO:0000256" key="1">
    <source>
        <dbReference type="PROSITE-ProRule" id="PRU00047"/>
    </source>
</evidence>
<dbReference type="GO" id="GO:0008270">
    <property type="term" value="F:zinc ion binding"/>
    <property type="evidence" value="ECO:0007669"/>
    <property type="project" value="UniProtKB-KW"/>
</dbReference>
<dbReference type="Proteomes" id="UP001454036">
    <property type="component" value="Unassembled WGS sequence"/>
</dbReference>
<evidence type="ECO:0000313" key="4">
    <source>
        <dbReference type="Proteomes" id="UP001454036"/>
    </source>
</evidence>
<organism evidence="3 4">
    <name type="scientific">Lithospermum erythrorhizon</name>
    <name type="common">Purple gromwell</name>
    <name type="synonym">Lithospermum officinale var. erythrorhizon</name>
    <dbReference type="NCBI Taxonomy" id="34254"/>
    <lineage>
        <taxon>Eukaryota</taxon>
        <taxon>Viridiplantae</taxon>
        <taxon>Streptophyta</taxon>
        <taxon>Embryophyta</taxon>
        <taxon>Tracheophyta</taxon>
        <taxon>Spermatophyta</taxon>
        <taxon>Magnoliopsida</taxon>
        <taxon>eudicotyledons</taxon>
        <taxon>Gunneridae</taxon>
        <taxon>Pentapetalae</taxon>
        <taxon>asterids</taxon>
        <taxon>lamiids</taxon>
        <taxon>Boraginales</taxon>
        <taxon>Boraginaceae</taxon>
        <taxon>Boraginoideae</taxon>
        <taxon>Lithospermeae</taxon>
        <taxon>Lithospermum</taxon>
    </lineage>
</organism>
<dbReference type="SUPFAM" id="SSF57756">
    <property type="entry name" value="Retrovirus zinc finger-like domains"/>
    <property type="match status" value="1"/>
</dbReference>
<dbReference type="InterPro" id="IPR001878">
    <property type="entry name" value="Znf_CCHC"/>
</dbReference>
<evidence type="ECO:0000259" key="2">
    <source>
        <dbReference type="PROSITE" id="PS50158"/>
    </source>
</evidence>
<name>A0AAV3QEQ3_LITER</name>
<keyword evidence="1" id="KW-0479">Metal-binding</keyword>
<keyword evidence="1" id="KW-0863">Zinc-finger</keyword>
<reference evidence="3 4" key="1">
    <citation type="submission" date="2024-01" db="EMBL/GenBank/DDBJ databases">
        <title>The complete chloroplast genome sequence of Lithospermum erythrorhizon: insights into the phylogenetic relationship among Boraginaceae species and the maternal lineages of purple gromwells.</title>
        <authorList>
            <person name="Okada T."/>
            <person name="Watanabe K."/>
        </authorList>
    </citation>
    <scope>NUCLEOTIDE SEQUENCE [LARGE SCALE GENOMIC DNA]</scope>
</reference>
<gene>
    <name evidence="3" type="ORF">LIER_17875</name>
</gene>
<dbReference type="PROSITE" id="PS50158">
    <property type="entry name" value="ZF_CCHC"/>
    <property type="match status" value="1"/>
</dbReference>
<proteinExistence type="predicted"/>
<dbReference type="EMBL" id="BAABME010004221">
    <property type="protein sequence ID" value="GAA0161597.1"/>
    <property type="molecule type" value="Genomic_DNA"/>
</dbReference>
<dbReference type="AlphaFoldDB" id="A0AAV3QEQ3"/>
<comment type="caution">
    <text evidence="3">The sequence shown here is derived from an EMBL/GenBank/DDBJ whole genome shotgun (WGS) entry which is preliminary data.</text>
</comment>
<feature type="domain" description="CCHC-type" evidence="2">
    <location>
        <begin position="101"/>
        <end position="115"/>
    </location>
</feature>
<sequence>MNAKILRDLMNCFLTEEETNAVVLDEIDLIDRVIECEASVCAKLQGSLMDVELCKDKGPKKFFRLKAKVKVTQPLRELLNFKKGRAIGAGYLAYERLPYMCFHCGLVGHLIRQCPTIPKLADT</sequence>
<keyword evidence="4" id="KW-1185">Reference proteome</keyword>
<dbReference type="Pfam" id="PF14392">
    <property type="entry name" value="zf-CCHC_4"/>
    <property type="match status" value="1"/>
</dbReference>
<dbReference type="InterPro" id="IPR036875">
    <property type="entry name" value="Znf_CCHC_sf"/>
</dbReference>
<dbReference type="SMART" id="SM00343">
    <property type="entry name" value="ZnF_C2HC"/>
    <property type="match status" value="1"/>
</dbReference>
<keyword evidence="1" id="KW-0862">Zinc</keyword>
<accession>A0AAV3QEQ3</accession>
<dbReference type="InterPro" id="IPR025836">
    <property type="entry name" value="Zn_knuckle_CX2CX4HX4C"/>
</dbReference>
<evidence type="ECO:0000313" key="3">
    <source>
        <dbReference type="EMBL" id="GAA0161597.1"/>
    </source>
</evidence>